<sequence>MDATLHRTAPDTDLDVMDLDVAARLFHGLSDRTRLSILSALLDGELRVTDIVAAVGTSQSNVSNHLACLRGCGLVTDRPGDRRQVFYSIARPEVRSLLAAAEALLVATGTDVEFCDNPLMTPARGADR</sequence>
<evidence type="ECO:0000256" key="1">
    <source>
        <dbReference type="ARBA" id="ARBA00023015"/>
    </source>
</evidence>
<evidence type="ECO:0000313" key="6">
    <source>
        <dbReference type="Proteomes" id="UP000011863"/>
    </source>
</evidence>
<keyword evidence="1" id="KW-0805">Transcription regulation</keyword>
<name>A0A6C7EHJ9_ILUCY</name>
<evidence type="ECO:0000259" key="4">
    <source>
        <dbReference type="PROSITE" id="PS50987"/>
    </source>
</evidence>
<keyword evidence="3" id="KW-0804">Transcription</keyword>
<accession>A0A6C7EHJ9</accession>
<evidence type="ECO:0000256" key="2">
    <source>
        <dbReference type="ARBA" id="ARBA00023125"/>
    </source>
</evidence>
<dbReference type="InterPro" id="IPR036388">
    <property type="entry name" value="WH-like_DNA-bd_sf"/>
</dbReference>
<gene>
    <name evidence="5" type="ORF">YM304_31420</name>
</gene>
<dbReference type="InterPro" id="IPR001845">
    <property type="entry name" value="HTH_ArsR_DNA-bd_dom"/>
</dbReference>
<keyword evidence="2" id="KW-0238">DNA-binding</keyword>
<evidence type="ECO:0000256" key="3">
    <source>
        <dbReference type="ARBA" id="ARBA00023163"/>
    </source>
</evidence>
<dbReference type="InterPro" id="IPR036390">
    <property type="entry name" value="WH_DNA-bd_sf"/>
</dbReference>
<dbReference type="PANTHER" id="PTHR43132:SF2">
    <property type="entry name" value="ARSENICAL RESISTANCE OPERON REPRESSOR ARSR-RELATED"/>
    <property type="match status" value="1"/>
</dbReference>
<dbReference type="Proteomes" id="UP000011863">
    <property type="component" value="Chromosome"/>
</dbReference>
<evidence type="ECO:0000313" key="5">
    <source>
        <dbReference type="EMBL" id="BAN03456.1"/>
    </source>
</evidence>
<dbReference type="InterPro" id="IPR011991">
    <property type="entry name" value="ArsR-like_HTH"/>
</dbReference>
<protein>
    <submittedName>
        <fullName evidence="5">Putative ArsR family transcriptional regulator</fullName>
    </submittedName>
</protein>
<dbReference type="NCBIfam" id="NF033788">
    <property type="entry name" value="HTH_metalloreg"/>
    <property type="match status" value="1"/>
</dbReference>
<dbReference type="Gene3D" id="1.10.10.10">
    <property type="entry name" value="Winged helix-like DNA-binding domain superfamily/Winged helix DNA-binding domain"/>
    <property type="match status" value="1"/>
</dbReference>
<dbReference type="InterPro" id="IPR051011">
    <property type="entry name" value="Metal_resp_trans_reg"/>
</dbReference>
<dbReference type="EMBL" id="AP012057">
    <property type="protein sequence ID" value="BAN03456.1"/>
    <property type="molecule type" value="Genomic_DNA"/>
</dbReference>
<dbReference type="PRINTS" id="PR00778">
    <property type="entry name" value="HTHARSR"/>
</dbReference>
<dbReference type="GO" id="GO:0003700">
    <property type="term" value="F:DNA-binding transcription factor activity"/>
    <property type="evidence" value="ECO:0007669"/>
    <property type="project" value="InterPro"/>
</dbReference>
<dbReference type="SMART" id="SM00418">
    <property type="entry name" value="HTH_ARSR"/>
    <property type="match status" value="1"/>
</dbReference>
<dbReference type="PANTHER" id="PTHR43132">
    <property type="entry name" value="ARSENICAL RESISTANCE OPERON REPRESSOR ARSR-RELATED"/>
    <property type="match status" value="1"/>
</dbReference>
<dbReference type="Pfam" id="PF01022">
    <property type="entry name" value="HTH_5"/>
    <property type="match status" value="1"/>
</dbReference>
<dbReference type="SUPFAM" id="SSF46785">
    <property type="entry name" value="Winged helix' DNA-binding domain"/>
    <property type="match status" value="1"/>
</dbReference>
<proteinExistence type="predicted"/>
<organism evidence="5 6">
    <name type="scientific">Ilumatobacter coccineus (strain NBRC 103263 / KCTC 29153 / YM16-304)</name>
    <dbReference type="NCBI Taxonomy" id="1313172"/>
    <lineage>
        <taxon>Bacteria</taxon>
        <taxon>Bacillati</taxon>
        <taxon>Actinomycetota</taxon>
        <taxon>Acidimicrobiia</taxon>
        <taxon>Acidimicrobiales</taxon>
        <taxon>Ilumatobacteraceae</taxon>
        <taxon>Ilumatobacter</taxon>
    </lineage>
</organism>
<dbReference type="PROSITE" id="PS50987">
    <property type="entry name" value="HTH_ARSR_2"/>
    <property type="match status" value="1"/>
</dbReference>
<dbReference type="AlphaFoldDB" id="A0A6C7EHJ9"/>
<dbReference type="KEGG" id="aym:YM304_31420"/>
<feature type="domain" description="HTH arsR-type" evidence="4">
    <location>
        <begin position="14"/>
        <end position="109"/>
    </location>
</feature>
<dbReference type="CDD" id="cd00090">
    <property type="entry name" value="HTH_ARSR"/>
    <property type="match status" value="1"/>
</dbReference>
<dbReference type="RefSeq" id="WP_015442703.1">
    <property type="nucleotide sequence ID" value="NC_020520.1"/>
</dbReference>
<dbReference type="GO" id="GO:0003677">
    <property type="term" value="F:DNA binding"/>
    <property type="evidence" value="ECO:0007669"/>
    <property type="project" value="UniProtKB-KW"/>
</dbReference>
<keyword evidence="6" id="KW-1185">Reference proteome</keyword>
<reference evidence="5 6" key="1">
    <citation type="journal article" date="2013" name="Int. J. Syst. Evol. Microbiol.">
        <title>Ilumatobacter nonamiense sp. nov. and Ilumatobacter coccineum sp. nov., isolated from seashore sand.</title>
        <authorList>
            <person name="Matsumoto A."/>
            <person name="Kasai H."/>
            <person name="Matsuo Y."/>
            <person name="Shizuri Y."/>
            <person name="Ichikawa N."/>
            <person name="Fujita N."/>
            <person name="Omura S."/>
            <person name="Takahashi Y."/>
        </authorList>
    </citation>
    <scope>NUCLEOTIDE SEQUENCE [LARGE SCALE GENOMIC DNA]</scope>
    <source>
        <strain evidence="6">NBRC 103263 / KCTC 29153 / YM16-304</strain>
    </source>
</reference>